<gene>
    <name evidence="2" type="ORF">D1970_10720</name>
</gene>
<dbReference type="NCBIfam" id="TIGR01641">
    <property type="entry name" value="phageSPP1_gp7"/>
    <property type="match status" value="1"/>
</dbReference>
<evidence type="ECO:0000313" key="2">
    <source>
        <dbReference type="EMBL" id="RID85032.1"/>
    </source>
</evidence>
<dbReference type="Proteomes" id="UP000265816">
    <property type="component" value="Unassembled WGS sequence"/>
</dbReference>
<dbReference type="Pfam" id="PF04233">
    <property type="entry name" value="Phage_Mu_F"/>
    <property type="match status" value="1"/>
</dbReference>
<dbReference type="EMBL" id="QWVT01000017">
    <property type="protein sequence ID" value="RID85032.1"/>
    <property type="molecule type" value="Genomic_DNA"/>
</dbReference>
<feature type="domain" description="Phage head morphogenesis" evidence="1">
    <location>
        <begin position="160"/>
        <end position="265"/>
    </location>
</feature>
<organism evidence="2 3">
    <name type="scientific">Mesobacillus zeae</name>
    <dbReference type="NCBI Taxonomy" id="1917180"/>
    <lineage>
        <taxon>Bacteria</taxon>
        <taxon>Bacillati</taxon>
        <taxon>Bacillota</taxon>
        <taxon>Bacilli</taxon>
        <taxon>Bacillales</taxon>
        <taxon>Bacillaceae</taxon>
        <taxon>Mesobacillus</taxon>
    </lineage>
</organism>
<accession>A0A398B599</accession>
<reference evidence="2 3" key="1">
    <citation type="submission" date="2018-08" db="EMBL/GenBank/DDBJ databases">
        <title>Bacillus jemisoniae sp. nov., Bacillus chryseoplanitiae sp. nov., Bacillus resnikiae sp. nov., and Bacillus frankliniae sp. nov., isolated from Viking spacecraft and associated surfaces.</title>
        <authorList>
            <person name="Seuylemezian A."/>
            <person name="Vaishampayan P."/>
        </authorList>
    </citation>
    <scope>NUCLEOTIDE SEQUENCE [LARGE SCALE GENOMIC DNA]</scope>
    <source>
        <strain evidence="2 3">JJ-247</strain>
    </source>
</reference>
<name>A0A398B599_9BACI</name>
<dbReference type="InterPro" id="IPR006528">
    <property type="entry name" value="Phage_head_morphogenesis_dom"/>
</dbReference>
<protein>
    <recommendedName>
        <fullName evidence="1">Phage head morphogenesis domain-containing protein</fullName>
    </recommendedName>
</protein>
<comment type="caution">
    <text evidence="2">The sequence shown here is derived from an EMBL/GenBank/DDBJ whole genome shotgun (WGS) entry which is preliminary data.</text>
</comment>
<evidence type="ECO:0000259" key="1">
    <source>
        <dbReference type="Pfam" id="PF04233"/>
    </source>
</evidence>
<proteinExistence type="predicted"/>
<dbReference type="RefSeq" id="WP_119112867.1">
    <property type="nucleotide sequence ID" value="NZ_CBCSEO010000031.1"/>
</dbReference>
<dbReference type="AlphaFoldDB" id="A0A398B599"/>
<sequence>MKFTHRGKNVAQMARIAPPTRFPDAVAVSYYRGMRKLITALGKATMEMFDEQIIPQIKLYRNRQDDMQYRADAPLDVIQRAIDMIKALSLGIFSSSAVLDLANSFVGGINTFNSKNMADQGRIKGIDPTQYEPWLDEFMRSSITENVSYISSIRDDYFPKIESIVHQGVKNGKSIKDMREQLMKQTGMSLKRAQFIAVDQAGSITGQMTAKRHQSMGVNKFKWLTSQDEKVRDSHRVLSNKVFSYSHPPVVGLPGTDYRCRCVAIPVFDEDEINSNQKHDFLRIKASKTDNPDDIQAIKDDLAMIPDTHRELLSEAVKEIRIVKVGSSNYNRETGVLSILEGMEKGELVHELGHAIETKLNFQNNHVYQQLMGKLVGNKTMADIYYDVESYDIPVWLLKDDRFISEYQGRLYYDVGIMNDNGVGINPESVGEYFAEGYREFITNPQNLLAKDKNLLKFIEELMS</sequence>
<evidence type="ECO:0000313" key="3">
    <source>
        <dbReference type="Proteomes" id="UP000265816"/>
    </source>
</evidence>
<dbReference type="OrthoDB" id="9151105at2"/>
<keyword evidence="3" id="KW-1185">Reference proteome</keyword>